<organism evidence="2 3">
    <name type="scientific">Austropuccinia psidii MF-1</name>
    <dbReference type="NCBI Taxonomy" id="1389203"/>
    <lineage>
        <taxon>Eukaryota</taxon>
        <taxon>Fungi</taxon>
        <taxon>Dikarya</taxon>
        <taxon>Basidiomycota</taxon>
        <taxon>Pucciniomycotina</taxon>
        <taxon>Pucciniomycetes</taxon>
        <taxon>Pucciniales</taxon>
        <taxon>Sphaerophragmiaceae</taxon>
        <taxon>Austropuccinia</taxon>
    </lineage>
</organism>
<feature type="compositionally biased region" description="Polar residues" evidence="1">
    <location>
        <begin position="90"/>
        <end position="103"/>
    </location>
</feature>
<reference evidence="2" key="1">
    <citation type="submission" date="2021-03" db="EMBL/GenBank/DDBJ databases">
        <title>Draft genome sequence of rust myrtle Austropuccinia psidii MF-1, a brazilian biotype.</title>
        <authorList>
            <person name="Quecine M.C."/>
            <person name="Pachon D.M.R."/>
            <person name="Bonatelli M.L."/>
            <person name="Correr F.H."/>
            <person name="Franceschini L.M."/>
            <person name="Leite T.F."/>
            <person name="Margarido G.R.A."/>
            <person name="Almeida C.A."/>
            <person name="Ferrarezi J.A."/>
            <person name="Labate C.A."/>
        </authorList>
    </citation>
    <scope>NUCLEOTIDE SEQUENCE</scope>
    <source>
        <strain evidence="2">MF-1</strain>
    </source>
</reference>
<evidence type="ECO:0000313" key="3">
    <source>
        <dbReference type="Proteomes" id="UP000765509"/>
    </source>
</evidence>
<feature type="region of interest" description="Disordered" evidence="1">
    <location>
        <begin position="90"/>
        <end position="112"/>
    </location>
</feature>
<feature type="region of interest" description="Disordered" evidence="1">
    <location>
        <begin position="27"/>
        <end position="74"/>
    </location>
</feature>
<protein>
    <submittedName>
        <fullName evidence="2">Uncharacterized protein</fullName>
    </submittedName>
</protein>
<feature type="compositionally biased region" description="Basic residues" evidence="1">
    <location>
        <begin position="57"/>
        <end position="66"/>
    </location>
</feature>
<evidence type="ECO:0000313" key="2">
    <source>
        <dbReference type="EMBL" id="MBW0572109.1"/>
    </source>
</evidence>
<dbReference type="EMBL" id="AVOT02089486">
    <property type="protein sequence ID" value="MBW0572109.1"/>
    <property type="molecule type" value="Genomic_DNA"/>
</dbReference>
<evidence type="ECO:0000256" key="1">
    <source>
        <dbReference type="SAM" id="MobiDB-lite"/>
    </source>
</evidence>
<sequence>MITKRVALEQSRRDSVSIEALYTNNRTQVNQGSSKKFNVNNKSTASTAQNKGDNKKRQNQRKKRREKTGNDTESMCKRLKKLENLLQKNSLNTSANTVTTTPSADKKAEKEHCSSDSDAYYLPLESIFATDYQDRKTLYLDTGCGCSVVINLALLSNIIEVRKSIKTFGSPFEITHQGMLNLF</sequence>
<accession>A0A9Q3K2R0</accession>
<dbReference type="AlphaFoldDB" id="A0A9Q3K2R0"/>
<dbReference type="Proteomes" id="UP000765509">
    <property type="component" value="Unassembled WGS sequence"/>
</dbReference>
<comment type="caution">
    <text evidence="2">The sequence shown here is derived from an EMBL/GenBank/DDBJ whole genome shotgun (WGS) entry which is preliminary data.</text>
</comment>
<name>A0A9Q3K2R0_9BASI</name>
<proteinExistence type="predicted"/>
<feature type="compositionally biased region" description="Polar residues" evidence="1">
    <location>
        <begin position="27"/>
        <end position="48"/>
    </location>
</feature>
<keyword evidence="3" id="KW-1185">Reference proteome</keyword>
<gene>
    <name evidence="2" type="ORF">O181_111824</name>
</gene>